<protein>
    <recommendedName>
        <fullName evidence="1">SHIRT domain-containing protein</fullName>
    </recommendedName>
</protein>
<evidence type="ECO:0000313" key="2">
    <source>
        <dbReference type="EMBL" id="SEA65598.1"/>
    </source>
</evidence>
<gene>
    <name evidence="2" type="ORF">SAMN04515656_1197</name>
</gene>
<accession>A0A1H4CZ55</accession>
<keyword evidence="3" id="KW-1185">Reference proteome</keyword>
<organism evidence="2 3">
    <name type="scientific">Eubacterium aggregans</name>
    <dbReference type="NCBI Taxonomy" id="81409"/>
    <lineage>
        <taxon>Bacteria</taxon>
        <taxon>Bacillati</taxon>
        <taxon>Bacillota</taxon>
        <taxon>Clostridia</taxon>
        <taxon>Eubacteriales</taxon>
        <taxon>Eubacteriaceae</taxon>
        <taxon>Eubacterium</taxon>
    </lineage>
</organism>
<feature type="domain" description="SHIRT" evidence="1">
    <location>
        <begin position="377"/>
        <end position="456"/>
    </location>
</feature>
<proteinExistence type="predicted"/>
<feature type="domain" description="SHIRT" evidence="1">
    <location>
        <begin position="547"/>
        <end position="626"/>
    </location>
</feature>
<dbReference type="Pfam" id="PF18655">
    <property type="entry name" value="SHIRT"/>
    <property type="match status" value="4"/>
</dbReference>
<dbReference type="AlphaFoldDB" id="A0A1H4CZ55"/>
<dbReference type="OrthoDB" id="1750954at2"/>
<feature type="domain" description="SHIRT" evidence="1">
    <location>
        <begin position="632"/>
        <end position="713"/>
    </location>
</feature>
<name>A0A1H4CZ55_9FIRM</name>
<feature type="domain" description="SHIRT" evidence="1">
    <location>
        <begin position="459"/>
        <end position="540"/>
    </location>
</feature>
<evidence type="ECO:0000259" key="1">
    <source>
        <dbReference type="Pfam" id="PF18655"/>
    </source>
</evidence>
<dbReference type="Proteomes" id="UP000199394">
    <property type="component" value="Unassembled WGS sequence"/>
</dbReference>
<dbReference type="EMBL" id="FNRK01000019">
    <property type="protein sequence ID" value="SEA65598.1"/>
    <property type="molecule type" value="Genomic_DNA"/>
</dbReference>
<dbReference type="STRING" id="81409.SAMN04515656_1197"/>
<sequence length="762" mass="83704">MEKRRSWISVVLSLIFLVSLLFILGNLDIQGVQAADYTASVEFNMDAASQPAQTKTFTDANEKIGNFGLYDTGFWIFKQYFIGWSDQRDYTTNPNAKLYYENQSISEAFPEGTTEPQKLYAIFVGLSNFANVNGLVEINPDKTAAETVTGNIKAQSGFDQPDAEKKVDLWYDPGTESYNVDLSAGFHFNKTLANLVYRNPGGILVNSGTWSDGPKKGASYSHVDLHVQLDERLTMPDTLTDLSFTSYQYKPSYILDENYNILENISSSLVPGSPTSTFSFNRKGNTRFILRVTIRHDGNPVNALTATPEQVAAPMVLSTTNPNNFKITEAVAQTLSETGDNLVFKGFIDGNAKASSMVYPIPVIEGKPLNIAFAPRTYNAKHHFISGTPNAALPQSVTDLLPADQTDIPTGTLATPTDPAQKAVELDEGTWHFKGWDPETAVIHEQDTNFTGSWEFIAKEYTLTHHFVSGTEGEVLPQNVLELLPADQTGKTKGSIVTPTPLTQNQVIVADGTWNFMGWEPASATVENENLSFTGTWIFTKTPLPVEYYVHYTFVSGTEGKSLPPSVLNLNPRDEVPKITGSVVNPMIPETIVVPEDDGEWYFMGWDSLEATIVDSDVTFTGTWEFSERPSQKYIVTHGFASATPSKNLPQELIDMIPGPQTNLDKGTVVTPSPLRTTQLKVADGTWRFLGWTPKEATITDLDILFVGDWAFTQSATLPPQTTVSVDPAPPIAGEAPPVLSPKPASIPESLQHYTSVWGSLV</sequence>
<reference evidence="2 3" key="1">
    <citation type="submission" date="2016-10" db="EMBL/GenBank/DDBJ databases">
        <authorList>
            <person name="de Groot N.N."/>
        </authorList>
    </citation>
    <scope>NUCLEOTIDE SEQUENCE [LARGE SCALE GENOMIC DNA]</scope>
    <source>
        <strain evidence="2 3">SR12</strain>
    </source>
</reference>
<evidence type="ECO:0000313" key="3">
    <source>
        <dbReference type="Proteomes" id="UP000199394"/>
    </source>
</evidence>
<dbReference type="RefSeq" id="WP_090308524.1">
    <property type="nucleotide sequence ID" value="NZ_FNRK01000019.1"/>
</dbReference>
<dbReference type="InterPro" id="IPR041030">
    <property type="entry name" value="SHIRT"/>
</dbReference>